<dbReference type="EnsemblMetazoa" id="CJA34943.1">
    <property type="protein sequence ID" value="CJA34943.1"/>
    <property type="gene ID" value="WBGene00210790"/>
</dbReference>
<keyword evidence="6" id="KW-1185">Reference proteome</keyword>
<comment type="function">
    <text evidence="2">Involved in the assembly of C/D box small nucleolar ribonucleoprotein (snoRNP) particles. Recruits the SWI/SNF complex to the core promoter of rRNA genes and enhances pre-rRNA transcription. Mediates interaction of TELO2 with the R2TP complex which is necessary for the stability of MTOR and SMG1. Positively regulates the assembly and activity of the mTORC1 complex.</text>
</comment>
<dbReference type="GO" id="GO:0097255">
    <property type="term" value="C:R2TP complex"/>
    <property type="evidence" value="ECO:0007669"/>
    <property type="project" value="TreeGrafter"/>
</dbReference>
<dbReference type="PANTHER" id="PTHR22997:SF0">
    <property type="entry name" value="PIH1 DOMAIN-CONTAINING PROTEIN 1"/>
    <property type="match status" value="1"/>
</dbReference>
<dbReference type="PANTHER" id="PTHR22997">
    <property type="entry name" value="PIH1 DOMAIN-CONTAINING PROTEIN 1"/>
    <property type="match status" value="1"/>
</dbReference>
<organism evidence="5 6">
    <name type="scientific">Caenorhabditis japonica</name>
    <dbReference type="NCBI Taxonomy" id="281687"/>
    <lineage>
        <taxon>Eukaryota</taxon>
        <taxon>Metazoa</taxon>
        <taxon>Ecdysozoa</taxon>
        <taxon>Nematoda</taxon>
        <taxon>Chromadorea</taxon>
        <taxon>Rhabditida</taxon>
        <taxon>Rhabditina</taxon>
        <taxon>Rhabditomorpha</taxon>
        <taxon>Rhabditoidea</taxon>
        <taxon>Rhabditidae</taxon>
        <taxon>Peloderinae</taxon>
        <taxon>Caenorhabditis</taxon>
    </lineage>
</organism>
<keyword evidence="3" id="KW-0175">Coiled coil</keyword>
<evidence type="ECO:0000259" key="4">
    <source>
        <dbReference type="Pfam" id="PF08190"/>
    </source>
</evidence>
<evidence type="ECO:0000256" key="1">
    <source>
        <dbReference type="ARBA" id="ARBA00008511"/>
    </source>
</evidence>
<comment type="similarity">
    <text evidence="1">Belongs to the PIH1 family.</text>
</comment>
<evidence type="ECO:0000256" key="2">
    <source>
        <dbReference type="ARBA" id="ARBA00046233"/>
    </source>
</evidence>
<dbReference type="GO" id="GO:0005737">
    <property type="term" value="C:cytoplasm"/>
    <property type="evidence" value="ECO:0007669"/>
    <property type="project" value="TreeGrafter"/>
</dbReference>
<accession>A0A8R1IJ63</accession>
<sequence length="301" mass="34550">MEEISRLKISNPSETADDTWIVRPVPGYVCKWKDVKIDGAVGEETRKCFVNVCHCEQLPPPIDDLNEEEVAAQFDSGNVTFRVPIVVGEIECVKDRKEENSIKIDVLVNSTFYEKRLSRHDNTFFRHFLSLIFCDLIKSKHDIDLDSMKAIVLRNRTCVGDLEMQKIRQKPQRQVVEEVAVANAKREEKLSEKERAEEEDLNEISDIKKEMFGMVDVDGLRIRLFDGNRLEMSMRCELREQPVTDPTRLKLKLNPTRCLVIADKKQSLFDFGLPFKIDPTSAKSKFLAEKSSIIVSANISV</sequence>
<dbReference type="GO" id="GO:0006364">
    <property type="term" value="P:rRNA processing"/>
    <property type="evidence" value="ECO:0007669"/>
    <property type="project" value="TreeGrafter"/>
</dbReference>
<reference evidence="6" key="1">
    <citation type="submission" date="2010-08" db="EMBL/GenBank/DDBJ databases">
        <authorList>
            <consortium name="Caenorhabditis japonica Sequencing Consortium"/>
            <person name="Wilson R.K."/>
        </authorList>
    </citation>
    <scope>NUCLEOTIDE SEQUENCE [LARGE SCALE GENOMIC DNA]</scope>
    <source>
        <strain evidence="6">DF5081</strain>
    </source>
</reference>
<dbReference type="GO" id="GO:1990904">
    <property type="term" value="C:ribonucleoprotein complex"/>
    <property type="evidence" value="ECO:0007669"/>
    <property type="project" value="TreeGrafter"/>
</dbReference>
<proteinExistence type="inferred from homology"/>
<dbReference type="InterPro" id="IPR012981">
    <property type="entry name" value="PIH1_N"/>
</dbReference>
<dbReference type="InterPro" id="IPR050734">
    <property type="entry name" value="PIH1/Kintoun_subfamily"/>
</dbReference>
<dbReference type="GO" id="GO:0000492">
    <property type="term" value="P:box C/D snoRNP assembly"/>
    <property type="evidence" value="ECO:0007669"/>
    <property type="project" value="TreeGrafter"/>
</dbReference>
<reference evidence="5" key="2">
    <citation type="submission" date="2022-06" db="UniProtKB">
        <authorList>
            <consortium name="EnsemblMetazoa"/>
        </authorList>
    </citation>
    <scope>IDENTIFICATION</scope>
    <source>
        <strain evidence="5">DF5081</strain>
    </source>
</reference>
<evidence type="ECO:0000313" key="5">
    <source>
        <dbReference type="EnsemblMetazoa" id="CJA34943.1"/>
    </source>
</evidence>
<feature type="domain" description="PIH1 N-terminal" evidence="4">
    <location>
        <begin position="16"/>
        <end position="173"/>
    </location>
</feature>
<evidence type="ECO:0000256" key="3">
    <source>
        <dbReference type="SAM" id="Coils"/>
    </source>
</evidence>
<dbReference type="Pfam" id="PF08190">
    <property type="entry name" value="PIH1"/>
    <property type="match status" value="1"/>
</dbReference>
<dbReference type="Proteomes" id="UP000005237">
    <property type="component" value="Unassembled WGS sequence"/>
</dbReference>
<protein>
    <submittedName>
        <fullName evidence="5">PIH1 domain-containing protein</fullName>
    </submittedName>
</protein>
<feature type="coiled-coil region" evidence="3">
    <location>
        <begin position="179"/>
        <end position="210"/>
    </location>
</feature>
<evidence type="ECO:0000313" key="6">
    <source>
        <dbReference type="Proteomes" id="UP000005237"/>
    </source>
</evidence>
<name>A0A8R1IJ63_CAEJA</name>
<dbReference type="AlphaFoldDB" id="A0A8R1IJ63"/>